<protein>
    <submittedName>
        <fullName evidence="10">Putative ABC transport system permease protein</fullName>
    </submittedName>
</protein>
<dbReference type="EMBL" id="JACCBJ010000001">
    <property type="protein sequence ID" value="NYD73844.1"/>
    <property type="molecule type" value="Genomic_DNA"/>
</dbReference>
<name>A0A852SZ71_9MICO</name>
<evidence type="ECO:0000256" key="3">
    <source>
        <dbReference type="ARBA" id="ARBA00022692"/>
    </source>
</evidence>
<keyword evidence="4 7" id="KW-1133">Transmembrane helix</keyword>
<dbReference type="AlphaFoldDB" id="A0A852SZ71"/>
<dbReference type="InterPro" id="IPR003838">
    <property type="entry name" value="ABC3_permease_C"/>
</dbReference>
<keyword evidence="3 7" id="KW-0812">Transmembrane</keyword>
<keyword evidence="2" id="KW-1003">Cell membrane</keyword>
<evidence type="ECO:0000256" key="6">
    <source>
        <dbReference type="ARBA" id="ARBA00038076"/>
    </source>
</evidence>
<evidence type="ECO:0000259" key="9">
    <source>
        <dbReference type="Pfam" id="PF12704"/>
    </source>
</evidence>
<proteinExistence type="inferred from homology"/>
<evidence type="ECO:0000256" key="4">
    <source>
        <dbReference type="ARBA" id="ARBA00022989"/>
    </source>
</evidence>
<comment type="similarity">
    <text evidence="6">Belongs to the ABC-4 integral membrane protein family.</text>
</comment>
<evidence type="ECO:0000313" key="11">
    <source>
        <dbReference type="Proteomes" id="UP000589620"/>
    </source>
</evidence>
<feature type="transmembrane region" description="Helical" evidence="7">
    <location>
        <begin position="298"/>
        <end position="323"/>
    </location>
</feature>
<dbReference type="RefSeq" id="WP_179455513.1">
    <property type="nucleotide sequence ID" value="NZ_BAAAPX010000001.1"/>
</dbReference>
<sequence>MKPPALIRRLFARPRRPADPDRFTAQDLAAEAVRSLGGRPGRLLLTTVGTVLGIGSLVVTYGLAQTTNAELARQLDPTQATHFLVEPEKTRDSSGASRPVTAFPSDADRRAAGLHGVEAAGLIAEVPTADAAITTVPVNDPSAAQTLPPIVFSASPGLLDAVGAHIATGRTFDTGHRGRADRVAVLGKDAAAELGVSRVDGQPTVFIGTLAYTVIGILDRTEQRTDLLSAVLIPDSTARHDFEAPVGDELHLRVKRGLGPLIEHQVPIALSPNAPDSFRPQVVSGSERAAQARSDTNVAFLLLGIISLLAGALGIVNVTILSVKERTGEIGLRRALGATSRDIGSQFMVETGIIGVIGGLAGTALGVVAVVVIAATQQWAPAMDGWVAIAAPALGTAIGLVAGMYPARRAARIEPATALRSGI</sequence>
<evidence type="ECO:0000256" key="1">
    <source>
        <dbReference type="ARBA" id="ARBA00004651"/>
    </source>
</evidence>
<accession>A0A852SZ71</accession>
<dbReference type="InterPro" id="IPR050250">
    <property type="entry name" value="Macrolide_Exporter_MacB"/>
</dbReference>
<dbReference type="PANTHER" id="PTHR30572:SF15">
    <property type="entry name" value="ABC TRANSPORTER PERMEASE"/>
    <property type="match status" value="1"/>
</dbReference>
<evidence type="ECO:0000259" key="8">
    <source>
        <dbReference type="Pfam" id="PF02687"/>
    </source>
</evidence>
<evidence type="ECO:0000256" key="7">
    <source>
        <dbReference type="SAM" id="Phobius"/>
    </source>
</evidence>
<feature type="transmembrane region" description="Helical" evidence="7">
    <location>
        <begin position="386"/>
        <end position="405"/>
    </location>
</feature>
<dbReference type="Proteomes" id="UP000589620">
    <property type="component" value="Unassembled WGS sequence"/>
</dbReference>
<dbReference type="GO" id="GO:0022857">
    <property type="term" value="F:transmembrane transporter activity"/>
    <property type="evidence" value="ECO:0007669"/>
    <property type="project" value="TreeGrafter"/>
</dbReference>
<dbReference type="GO" id="GO:0005886">
    <property type="term" value="C:plasma membrane"/>
    <property type="evidence" value="ECO:0007669"/>
    <property type="project" value="UniProtKB-SubCell"/>
</dbReference>
<feature type="domain" description="MacB-like periplasmic core" evidence="9">
    <location>
        <begin position="44"/>
        <end position="255"/>
    </location>
</feature>
<organism evidence="10 11">
    <name type="scientific">Leifsonia soli</name>
    <dbReference type="NCBI Taxonomy" id="582665"/>
    <lineage>
        <taxon>Bacteria</taxon>
        <taxon>Bacillati</taxon>
        <taxon>Actinomycetota</taxon>
        <taxon>Actinomycetes</taxon>
        <taxon>Micrococcales</taxon>
        <taxon>Microbacteriaceae</taxon>
        <taxon>Leifsonia</taxon>
    </lineage>
</organism>
<comment type="subcellular location">
    <subcellularLocation>
        <location evidence="1">Cell membrane</location>
        <topology evidence="1">Multi-pass membrane protein</topology>
    </subcellularLocation>
</comment>
<evidence type="ECO:0000313" key="10">
    <source>
        <dbReference type="EMBL" id="NYD73844.1"/>
    </source>
</evidence>
<dbReference type="Pfam" id="PF02687">
    <property type="entry name" value="FtsX"/>
    <property type="match status" value="1"/>
</dbReference>
<evidence type="ECO:0000256" key="2">
    <source>
        <dbReference type="ARBA" id="ARBA00022475"/>
    </source>
</evidence>
<dbReference type="Pfam" id="PF12704">
    <property type="entry name" value="MacB_PCD"/>
    <property type="match status" value="1"/>
</dbReference>
<comment type="caution">
    <text evidence="10">The sequence shown here is derived from an EMBL/GenBank/DDBJ whole genome shotgun (WGS) entry which is preliminary data.</text>
</comment>
<dbReference type="InterPro" id="IPR025857">
    <property type="entry name" value="MacB_PCD"/>
</dbReference>
<feature type="transmembrane region" description="Helical" evidence="7">
    <location>
        <begin position="351"/>
        <end position="374"/>
    </location>
</feature>
<keyword evidence="5 7" id="KW-0472">Membrane</keyword>
<feature type="domain" description="ABC3 transporter permease C-terminal" evidence="8">
    <location>
        <begin position="302"/>
        <end position="415"/>
    </location>
</feature>
<reference evidence="10 11" key="1">
    <citation type="submission" date="2020-07" db="EMBL/GenBank/DDBJ databases">
        <title>Sequencing the genomes of 1000 actinobacteria strains.</title>
        <authorList>
            <person name="Klenk H.-P."/>
        </authorList>
    </citation>
    <scope>NUCLEOTIDE SEQUENCE [LARGE SCALE GENOMIC DNA]</scope>
    <source>
        <strain evidence="10 11">DSM 23871</strain>
    </source>
</reference>
<evidence type="ECO:0000256" key="5">
    <source>
        <dbReference type="ARBA" id="ARBA00023136"/>
    </source>
</evidence>
<keyword evidence="11" id="KW-1185">Reference proteome</keyword>
<dbReference type="PANTHER" id="PTHR30572">
    <property type="entry name" value="MEMBRANE COMPONENT OF TRANSPORTER-RELATED"/>
    <property type="match status" value="1"/>
</dbReference>
<gene>
    <name evidence="10" type="ORF">BJ963_001363</name>
</gene>